<dbReference type="EMBL" id="JAVXUO010001800">
    <property type="protein sequence ID" value="KAK2979078.1"/>
    <property type="molecule type" value="Genomic_DNA"/>
</dbReference>
<protein>
    <submittedName>
        <fullName evidence="8">Uncharacterized protein</fullName>
    </submittedName>
</protein>
<dbReference type="PANTHER" id="PTHR12663:SF50">
    <property type="entry name" value="SISTER CHROMATID COHESION PROTEIN PDS5 HOMOLOG B"/>
    <property type="match status" value="1"/>
</dbReference>
<dbReference type="InterPro" id="IPR039776">
    <property type="entry name" value="Pds5"/>
</dbReference>
<dbReference type="InterPro" id="IPR016024">
    <property type="entry name" value="ARM-type_fold"/>
</dbReference>
<dbReference type="GO" id="GO:0051301">
    <property type="term" value="P:cell division"/>
    <property type="evidence" value="ECO:0007669"/>
    <property type="project" value="UniProtKB-KW"/>
</dbReference>
<dbReference type="InterPro" id="IPR011989">
    <property type="entry name" value="ARM-like"/>
</dbReference>
<dbReference type="AlphaFoldDB" id="A0AA88UDS6"/>
<keyword evidence="6" id="KW-0539">Nucleus</keyword>
<dbReference type="GO" id="GO:0005634">
    <property type="term" value="C:nucleus"/>
    <property type="evidence" value="ECO:0007669"/>
    <property type="project" value="UniProtKB-SubCell"/>
</dbReference>
<evidence type="ECO:0000256" key="5">
    <source>
        <dbReference type="ARBA" id="ARBA00023204"/>
    </source>
</evidence>
<evidence type="ECO:0000256" key="6">
    <source>
        <dbReference type="ARBA" id="ARBA00023242"/>
    </source>
</evidence>
<dbReference type="Pfam" id="PF20168">
    <property type="entry name" value="PDS5"/>
    <property type="match status" value="1"/>
</dbReference>
<dbReference type="SUPFAM" id="SSF48371">
    <property type="entry name" value="ARM repeat"/>
    <property type="match status" value="2"/>
</dbReference>
<dbReference type="GO" id="GO:0006281">
    <property type="term" value="P:DNA repair"/>
    <property type="evidence" value="ECO:0007669"/>
    <property type="project" value="UniProtKB-KW"/>
</dbReference>
<evidence type="ECO:0000256" key="4">
    <source>
        <dbReference type="ARBA" id="ARBA00022776"/>
    </source>
</evidence>
<keyword evidence="4" id="KW-0498">Mitosis</keyword>
<keyword evidence="2" id="KW-0132">Cell division</keyword>
<keyword evidence="3" id="KW-0227">DNA damage</keyword>
<comment type="caution">
    <text evidence="8">The sequence shown here is derived from an EMBL/GenBank/DDBJ whole genome shotgun (WGS) entry which is preliminary data.</text>
</comment>
<evidence type="ECO:0000256" key="3">
    <source>
        <dbReference type="ARBA" id="ARBA00022763"/>
    </source>
</evidence>
<name>A0AA88UDS6_9ASTE</name>
<proteinExistence type="predicted"/>
<dbReference type="PANTHER" id="PTHR12663">
    <property type="entry name" value="ANDROGEN INDUCED INHIBITOR OF PROLIFERATION AS3 / PDS5-RELATED"/>
    <property type="match status" value="1"/>
</dbReference>
<dbReference type="Proteomes" id="UP001187471">
    <property type="component" value="Unassembled WGS sequence"/>
</dbReference>
<keyword evidence="7" id="KW-0131">Cell cycle</keyword>
<dbReference type="GO" id="GO:0007064">
    <property type="term" value="P:mitotic sister chromatid cohesion"/>
    <property type="evidence" value="ECO:0007669"/>
    <property type="project" value="InterPro"/>
</dbReference>
<evidence type="ECO:0000313" key="9">
    <source>
        <dbReference type="Proteomes" id="UP001187471"/>
    </source>
</evidence>
<comment type="subcellular location">
    <subcellularLocation>
        <location evidence="1">Nucleus</location>
    </subcellularLocation>
</comment>
<dbReference type="Gene3D" id="1.25.10.10">
    <property type="entry name" value="Leucine-rich Repeat Variant"/>
    <property type="match status" value="1"/>
</dbReference>
<evidence type="ECO:0000313" key="8">
    <source>
        <dbReference type="EMBL" id="KAK2979078.1"/>
    </source>
</evidence>
<evidence type="ECO:0000256" key="2">
    <source>
        <dbReference type="ARBA" id="ARBA00022618"/>
    </source>
</evidence>
<keyword evidence="9" id="KW-1185">Reference proteome</keyword>
<dbReference type="GO" id="GO:0035825">
    <property type="term" value="P:homologous recombination"/>
    <property type="evidence" value="ECO:0007669"/>
    <property type="project" value="UniProtKB-ARBA"/>
</dbReference>
<dbReference type="GO" id="GO:0000785">
    <property type="term" value="C:chromatin"/>
    <property type="evidence" value="ECO:0007669"/>
    <property type="project" value="TreeGrafter"/>
</dbReference>
<organism evidence="8 9">
    <name type="scientific">Escallonia rubra</name>
    <dbReference type="NCBI Taxonomy" id="112253"/>
    <lineage>
        <taxon>Eukaryota</taxon>
        <taxon>Viridiplantae</taxon>
        <taxon>Streptophyta</taxon>
        <taxon>Embryophyta</taxon>
        <taxon>Tracheophyta</taxon>
        <taxon>Spermatophyta</taxon>
        <taxon>Magnoliopsida</taxon>
        <taxon>eudicotyledons</taxon>
        <taxon>Gunneridae</taxon>
        <taxon>Pentapetalae</taxon>
        <taxon>asterids</taxon>
        <taxon>campanulids</taxon>
        <taxon>Escalloniales</taxon>
        <taxon>Escalloniaceae</taxon>
        <taxon>Escallonia</taxon>
    </lineage>
</organism>
<keyword evidence="5" id="KW-0234">DNA repair</keyword>
<gene>
    <name evidence="8" type="ORF">RJ640_026028</name>
</gene>
<accession>A0AA88UDS6</accession>
<dbReference type="CDD" id="cd19953">
    <property type="entry name" value="PDS5"/>
    <property type="match status" value="1"/>
</dbReference>
<sequence>MAGPEIKAAKLVLDIGNQLAARKTCPNKDFIIKLLKQAASSLPELKQTSSLKPAIKPLSDSLIKHGLLLQKDKDVRLLVAICFCEIIRILAPDPGFNDEVVRDIFKLFLSIFEELADTRSPYFSRRVKLLETVSKLEFCVLMLDLDTDSEDLVLDMFNTFFNVVREDNPPSLVSAMSWIITLIFKAEVSEPHFKVILQNLLKEDKDTSPASFQLAVSVIQSCREELEPFVCRFLRSCMEKDAVATELEGFYHEIIFQIFQFAPKMLFSVIPNLTQELMKDRVDARIKAMNLIGRLFMLHENHFSQEYRPLFIEFLNRFSDKSTDVRLSALLCAKSFYVTNRSGTESFEVLAALKDRLLDFDDKVRTQAVTVVSDLARSNLKSFPPELISRAAERLRDTKVTVRKKALQKLLEVYQDYCTKCSGGIMTLSDHFEQIPCRALMLCYDKDCKEFGPQKLEQVLAEELFPASLSMEERTRHWMFLFSLFTPAHLKALNTILSQKRRMIGQMTGTGQAHENGSEEVKKRINMSFVKMSTSFPDPTKAEDCFQKLHVMKDNVIFNALVELLEEVKFESARTKRDNLLRKIGDKHSIFGFLRLLSSKCLYNIFSSELVHYLLDHISSVRFGNKHLEDSSLKLLLNIISMFPPLLRGSEKQLRVLLLDEDIPLDEELIRILEKQGARMSIKLSDIYPSLERVCLEGTRAQSKLAVSAIAALIDTSEQSILLELCKKLVDALHSGQNIPTVLQSLGCLARHSISTLEAHDSQIRRHIFEEVFQATDVEMSNDIGSSDENSECSFSCKIKIFGLKALVKSFLPHQNIQVNRKSNELLEVILQMLQKGDVSDCLISCETDKAHIRLAAAKSVLRLSKRWDLHISPLIFRLTVLMAKDPSSLVRRSFVRKTYKLLKEHALPKRYACSFALAASEVLKDLQEDAHKYMAEFVKEYTREVQIKQTLGANGGVTDYPVYIVVYLIHVLAHDSGFPPEDCEDEDIYAQFCSPLVLMLQAFLNAGFVDGGKDLAKSAGSSLQSIFIAIKRAEDAVDAQLTPVSVMVSQTRQFFSLLFVCLIETKGFIMLQKLHILADFGISILDVFSSGVCMSNPPNLILLPSSLYRNSLIEKTEASS</sequence>
<evidence type="ECO:0000256" key="7">
    <source>
        <dbReference type="ARBA" id="ARBA00023306"/>
    </source>
</evidence>
<reference evidence="8" key="1">
    <citation type="submission" date="2022-12" db="EMBL/GenBank/DDBJ databases">
        <title>Draft genome assemblies for two species of Escallonia (Escalloniales).</title>
        <authorList>
            <person name="Chanderbali A."/>
            <person name="Dervinis C."/>
            <person name="Anghel I."/>
            <person name="Soltis D."/>
            <person name="Soltis P."/>
            <person name="Zapata F."/>
        </authorList>
    </citation>
    <scope>NUCLEOTIDE SEQUENCE</scope>
    <source>
        <strain evidence="8">UCBG92.1500</strain>
        <tissue evidence="8">Leaf</tissue>
    </source>
</reference>
<evidence type="ECO:0000256" key="1">
    <source>
        <dbReference type="ARBA" id="ARBA00004123"/>
    </source>
</evidence>